<dbReference type="EMBL" id="WKJH01000001">
    <property type="protein sequence ID" value="MRX62913.1"/>
    <property type="molecule type" value="Genomic_DNA"/>
</dbReference>
<dbReference type="PROSITE" id="PS50846">
    <property type="entry name" value="HMA_2"/>
    <property type="match status" value="1"/>
</dbReference>
<dbReference type="CDD" id="cd00371">
    <property type="entry name" value="HMA"/>
    <property type="match status" value="1"/>
</dbReference>
<name>A0A6I2MGI8_9FLAO</name>
<evidence type="ECO:0000313" key="2">
    <source>
        <dbReference type="EMBL" id="MRX62913.1"/>
    </source>
</evidence>
<organism evidence="2 3">
    <name type="scientific">Maribacter luteus</name>
    <dbReference type="NCBI Taxonomy" id="2594478"/>
    <lineage>
        <taxon>Bacteria</taxon>
        <taxon>Pseudomonadati</taxon>
        <taxon>Bacteroidota</taxon>
        <taxon>Flavobacteriia</taxon>
        <taxon>Flavobacteriales</taxon>
        <taxon>Flavobacteriaceae</taxon>
        <taxon>Maribacter</taxon>
    </lineage>
</organism>
<keyword evidence="3" id="KW-1185">Reference proteome</keyword>
<reference evidence="2 3" key="1">
    <citation type="submission" date="2019-11" db="EMBL/GenBank/DDBJ databases">
        <title>Maribacter lutea sp. nov., a marine bacterium isolated from intertidal sand.</title>
        <authorList>
            <person name="Liu A."/>
        </authorList>
    </citation>
    <scope>NUCLEOTIDE SEQUENCE [LARGE SCALE GENOMIC DNA]</scope>
    <source>
        <strain evidence="2 3">RZ05</strain>
    </source>
</reference>
<proteinExistence type="predicted"/>
<accession>A0A6I2MGI8</accession>
<comment type="caution">
    <text evidence="2">The sequence shown here is derived from an EMBL/GenBank/DDBJ whole genome shotgun (WGS) entry which is preliminary data.</text>
</comment>
<protein>
    <recommendedName>
        <fullName evidence="1">HMA domain-containing protein</fullName>
    </recommendedName>
</protein>
<evidence type="ECO:0000313" key="3">
    <source>
        <dbReference type="Proteomes" id="UP000443153"/>
    </source>
</evidence>
<dbReference type="InterPro" id="IPR036163">
    <property type="entry name" value="HMA_dom_sf"/>
</dbReference>
<evidence type="ECO:0000259" key="1">
    <source>
        <dbReference type="PROSITE" id="PS50846"/>
    </source>
</evidence>
<sequence>MASLKYRPTISDKSIRYYVFLKKDTLPMRSLFFILTAILLVGCTSLRDKQAKQPQPDSLTALANITIEGMACQAGCADAIQKNLQLLEGINSAEVNYENGEALVVYIPTKTNPDIIQETITNTKVKDYVYSIKNITINTKPLE</sequence>
<dbReference type="Pfam" id="PF00403">
    <property type="entry name" value="HMA"/>
    <property type="match status" value="1"/>
</dbReference>
<dbReference type="AlphaFoldDB" id="A0A6I2MGI8"/>
<dbReference type="RefSeq" id="WP_154363196.1">
    <property type="nucleotide sequence ID" value="NZ_CANMYZ010000001.1"/>
</dbReference>
<dbReference type="SUPFAM" id="SSF55008">
    <property type="entry name" value="HMA, heavy metal-associated domain"/>
    <property type="match status" value="1"/>
</dbReference>
<dbReference type="Gene3D" id="3.30.70.100">
    <property type="match status" value="1"/>
</dbReference>
<dbReference type="Proteomes" id="UP000443153">
    <property type="component" value="Unassembled WGS sequence"/>
</dbReference>
<dbReference type="OrthoDB" id="1178902at2"/>
<gene>
    <name evidence="2" type="ORF">GJ691_01915</name>
</gene>
<dbReference type="GO" id="GO:0046872">
    <property type="term" value="F:metal ion binding"/>
    <property type="evidence" value="ECO:0007669"/>
    <property type="project" value="InterPro"/>
</dbReference>
<feature type="domain" description="HMA" evidence="1">
    <location>
        <begin position="61"/>
        <end position="128"/>
    </location>
</feature>
<dbReference type="InterPro" id="IPR006121">
    <property type="entry name" value="HMA_dom"/>
</dbReference>